<gene>
    <name evidence="3" type="ORF">EZ437_03505</name>
</gene>
<evidence type="ECO:0000256" key="1">
    <source>
        <dbReference type="SAM" id="SignalP"/>
    </source>
</evidence>
<proteinExistence type="predicted"/>
<dbReference type="AlphaFoldDB" id="A0A4V2MLR4"/>
<name>A0A4V2MLR4_9SPHI</name>
<evidence type="ECO:0000313" key="4">
    <source>
        <dbReference type="Proteomes" id="UP000293347"/>
    </source>
</evidence>
<feature type="chain" id="PRO_5020321069" evidence="1">
    <location>
        <begin position="36"/>
        <end position="192"/>
    </location>
</feature>
<dbReference type="Proteomes" id="UP000293347">
    <property type="component" value="Unassembled WGS sequence"/>
</dbReference>
<dbReference type="PROSITE" id="PS50846">
    <property type="entry name" value="HMA_2"/>
    <property type="match status" value="1"/>
</dbReference>
<sequence>MDCIGLKFISKKIHMKTIKIFSIATLLFIAGTVSAQQISSAELQVTGLTCSMCSQATEKSLKTLDFIESIKPDLNKNTFMIEFKDQKPVNMDLIKKKVQDAGFSIGNLVAVINFNNTNVNEDGLAVAGPNAYKFLNAKSKVLNGNVKVSVVDKNFISGPAFKKKAAQVAADSYTSGYELINGKRTRVYHVSI</sequence>
<dbReference type="InterPro" id="IPR006121">
    <property type="entry name" value="HMA_dom"/>
</dbReference>
<evidence type="ECO:0000259" key="2">
    <source>
        <dbReference type="PROSITE" id="PS50846"/>
    </source>
</evidence>
<feature type="signal peptide" evidence="1">
    <location>
        <begin position="1"/>
        <end position="35"/>
    </location>
</feature>
<accession>A0A4V2MLR4</accession>
<dbReference type="OrthoDB" id="667084at2"/>
<evidence type="ECO:0000313" key="3">
    <source>
        <dbReference type="EMBL" id="TCD03057.1"/>
    </source>
</evidence>
<keyword evidence="1" id="KW-0732">Signal</keyword>
<dbReference type="EMBL" id="SJSL01000001">
    <property type="protein sequence ID" value="TCD03057.1"/>
    <property type="molecule type" value="Genomic_DNA"/>
</dbReference>
<keyword evidence="4" id="KW-1185">Reference proteome</keyword>
<dbReference type="GO" id="GO:0046872">
    <property type="term" value="F:metal ion binding"/>
    <property type="evidence" value="ECO:0007669"/>
    <property type="project" value="InterPro"/>
</dbReference>
<protein>
    <submittedName>
        <fullName evidence="3">Heavy-metal-associated domain-containing protein</fullName>
    </submittedName>
</protein>
<reference evidence="3 4" key="1">
    <citation type="submission" date="2019-02" db="EMBL/GenBank/DDBJ databases">
        <title>Pedobacter sp. RP-1-14 sp. nov., isolated from Arctic soil.</title>
        <authorList>
            <person name="Dahal R.H."/>
        </authorList>
    </citation>
    <scope>NUCLEOTIDE SEQUENCE [LARGE SCALE GENOMIC DNA]</scope>
    <source>
        <strain evidence="3 4">RP-1-14</strain>
    </source>
</reference>
<dbReference type="Gene3D" id="3.30.70.100">
    <property type="match status" value="1"/>
</dbReference>
<feature type="domain" description="HMA" evidence="2">
    <location>
        <begin position="39"/>
        <end position="106"/>
    </location>
</feature>
<comment type="caution">
    <text evidence="3">The sequence shown here is derived from an EMBL/GenBank/DDBJ whole genome shotgun (WGS) entry which is preliminary data.</text>
</comment>
<dbReference type="InterPro" id="IPR036163">
    <property type="entry name" value="HMA_dom_sf"/>
</dbReference>
<dbReference type="Pfam" id="PF00403">
    <property type="entry name" value="HMA"/>
    <property type="match status" value="1"/>
</dbReference>
<organism evidence="3 4">
    <name type="scientific">Pedobacter psychroterrae</name>
    <dbReference type="NCBI Taxonomy" id="2530453"/>
    <lineage>
        <taxon>Bacteria</taxon>
        <taxon>Pseudomonadati</taxon>
        <taxon>Bacteroidota</taxon>
        <taxon>Sphingobacteriia</taxon>
        <taxon>Sphingobacteriales</taxon>
        <taxon>Sphingobacteriaceae</taxon>
        <taxon>Pedobacter</taxon>
    </lineage>
</organism>
<dbReference type="SUPFAM" id="SSF55008">
    <property type="entry name" value="HMA, heavy metal-associated domain"/>
    <property type="match status" value="1"/>
</dbReference>